<keyword evidence="11" id="KW-1185">Reference proteome</keyword>
<evidence type="ECO:0000313" key="10">
    <source>
        <dbReference type="EMBL" id="EPZ32614.1"/>
    </source>
</evidence>
<dbReference type="Pfam" id="PF00806">
    <property type="entry name" value="PUF"/>
    <property type="match status" value="8"/>
</dbReference>
<dbReference type="GO" id="GO:0010608">
    <property type="term" value="P:post-transcriptional regulation of gene expression"/>
    <property type="evidence" value="ECO:0007669"/>
    <property type="project" value="TreeGrafter"/>
</dbReference>
<dbReference type="SMART" id="SM00025">
    <property type="entry name" value="Pumilio"/>
    <property type="match status" value="8"/>
</dbReference>
<protein>
    <recommendedName>
        <fullName evidence="6">Pumilio homology domain family member 3</fullName>
    </recommendedName>
</protein>
<evidence type="ECO:0000256" key="5">
    <source>
        <dbReference type="ARBA" id="ARBA00060736"/>
    </source>
</evidence>
<dbReference type="GO" id="GO:0005737">
    <property type="term" value="C:cytoplasm"/>
    <property type="evidence" value="ECO:0007669"/>
    <property type="project" value="UniProtKB-SubCell"/>
</dbReference>
<reference evidence="10 11" key="1">
    <citation type="journal article" date="2013" name="Curr. Biol.">
        <title>Shared signatures of parasitism and phylogenomics unite Cryptomycota and microsporidia.</title>
        <authorList>
            <person name="James T.Y."/>
            <person name="Pelin A."/>
            <person name="Bonen L."/>
            <person name="Ahrendt S."/>
            <person name="Sain D."/>
            <person name="Corradi N."/>
            <person name="Stajich J.E."/>
        </authorList>
    </citation>
    <scope>NUCLEOTIDE SEQUENCE [LARGE SCALE GENOMIC DNA]</scope>
    <source>
        <strain evidence="10 11">CSF55</strain>
    </source>
</reference>
<evidence type="ECO:0000256" key="4">
    <source>
        <dbReference type="ARBA" id="ARBA00022884"/>
    </source>
</evidence>
<dbReference type="OMA" id="RECSTAY"/>
<evidence type="ECO:0000313" key="11">
    <source>
        <dbReference type="Proteomes" id="UP000030755"/>
    </source>
</evidence>
<dbReference type="EMBL" id="KE561132">
    <property type="protein sequence ID" value="EPZ32614.1"/>
    <property type="molecule type" value="Genomic_DNA"/>
</dbReference>
<dbReference type="InterPro" id="IPR016024">
    <property type="entry name" value="ARM-type_fold"/>
</dbReference>
<feature type="repeat" description="Pumilio" evidence="7">
    <location>
        <begin position="254"/>
        <end position="289"/>
    </location>
</feature>
<dbReference type="PANTHER" id="PTHR12537">
    <property type="entry name" value="RNA BINDING PROTEIN PUMILIO-RELATED"/>
    <property type="match status" value="1"/>
</dbReference>
<dbReference type="HOGENOM" id="CLU_471037_0_0_1"/>
<feature type="repeat" description="Pumilio" evidence="7">
    <location>
        <begin position="513"/>
        <end position="549"/>
    </location>
</feature>
<keyword evidence="3" id="KW-0677">Repeat</keyword>
<dbReference type="GO" id="GO:0003729">
    <property type="term" value="F:mRNA binding"/>
    <property type="evidence" value="ECO:0007669"/>
    <property type="project" value="TreeGrafter"/>
</dbReference>
<sequence>MDNDFVRSPSRNTIHKNMINSPLPEKKSPYGQRSVFPFLKNKSDLFATDRPVSAPPVDSPALNFAKSFNSEEITQDPSYAAFFMQNSRSDPRLPAPKYSPGQSWMNWNAKPALEAMNAPNWNPEDGEFKKKSLVELIQEDFPRTPSPIVSAHLSKKDYLSSWDNFLSGTELDVTRSQSVAPIHKRSNMSEIQRSFTPLFPSMLSSDNLFSPPSRAAAATPPPPGFGRPKPEAPKTPGSLLEDLKGNKRRLELYDIRGHAIEFSMDQSGSRFIQQKLEVAATEDKQILFNELFPQAFGLITDVFGNYVIQKFFEYGSESHRTSLGKMLKGHVMNLAVQMYGCRVIQKAIEFSPNELQADLLKELDGNIMKLVKDQHGNHVIQKCIERVSPEKIDFIFKEFNRHAVSLATHSYGCRVIQRMFEFCNENQTDLIFIEIQRAAIQLSYDQYGNYVIQHIIEKGAEKIRKSIVDKLAPEFLPFSKHKFASNVAEKLVIFGDESQQRKIMKFVYGNNFNISAPLFQMMKDPFANYVVQKMLDYLVPSLKSELIIKIEPSLATVRKLAFGKHIANKVERLISKQRM</sequence>
<evidence type="ECO:0000256" key="3">
    <source>
        <dbReference type="ARBA" id="ARBA00022737"/>
    </source>
</evidence>
<feature type="repeat" description="Pumilio" evidence="7">
    <location>
        <begin position="325"/>
        <end position="361"/>
    </location>
</feature>
<dbReference type="Proteomes" id="UP000030755">
    <property type="component" value="Unassembled WGS sequence"/>
</dbReference>
<feature type="repeat" description="Pumilio" evidence="7">
    <location>
        <begin position="290"/>
        <end position="323"/>
    </location>
</feature>
<evidence type="ECO:0000256" key="7">
    <source>
        <dbReference type="PROSITE-ProRule" id="PRU00317"/>
    </source>
</evidence>
<dbReference type="PANTHER" id="PTHR12537:SF12">
    <property type="entry name" value="MATERNAL PROTEIN PUMILIO"/>
    <property type="match status" value="1"/>
</dbReference>
<feature type="repeat" description="Pumilio" evidence="7">
    <location>
        <begin position="398"/>
        <end position="433"/>
    </location>
</feature>
<dbReference type="AlphaFoldDB" id="A0A075AVU1"/>
<dbReference type="CDD" id="cd07920">
    <property type="entry name" value="Pumilio"/>
    <property type="match status" value="1"/>
</dbReference>
<dbReference type="PROSITE" id="PS50303">
    <property type="entry name" value="PUM_HD"/>
    <property type="match status" value="1"/>
</dbReference>
<feature type="repeat" description="Pumilio" evidence="7">
    <location>
        <begin position="434"/>
        <end position="469"/>
    </location>
</feature>
<dbReference type="SUPFAM" id="SSF48371">
    <property type="entry name" value="ARM repeat"/>
    <property type="match status" value="1"/>
</dbReference>
<evidence type="ECO:0000256" key="6">
    <source>
        <dbReference type="ARBA" id="ARBA00081811"/>
    </source>
</evidence>
<comment type="similarity">
    <text evidence="5">Belongs to the PUF3 family.</text>
</comment>
<dbReference type="InterPro" id="IPR001313">
    <property type="entry name" value="Pumilio_RNA-bd_rpt"/>
</dbReference>
<keyword evidence="2" id="KW-0963">Cytoplasm</keyword>
<proteinExistence type="inferred from homology"/>
<comment type="subcellular location">
    <subcellularLocation>
        <location evidence="1">Cytoplasm</location>
    </subcellularLocation>
</comment>
<organism evidence="10 11">
    <name type="scientific">Rozella allomycis (strain CSF55)</name>
    <dbReference type="NCBI Taxonomy" id="988480"/>
    <lineage>
        <taxon>Eukaryota</taxon>
        <taxon>Fungi</taxon>
        <taxon>Fungi incertae sedis</taxon>
        <taxon>Cryptomycota</taxon>
        <taxon>Cryptomycota incertae sedis</taxon>
        <taxon>Rozella</taxon>
    </lineage>
</organism>
<accession>A0A075AVU1</accession>
<evidence type="ECO:0000256" key="1">
    <source>
        <dbReference type="ARBA" id="ARBA00004496"/>
    </source>
</evidence>
<dbReference type="OrthoDB" id="668540at2759"/>
<feature type="domain" description="PUM-HD" evidence="9">
    <location>
        <begin position="231"/>
        <end position="574"/>
    </location>
</feature>
<dbReference type="STRING" id="988480.A0A075AVU1"/>
<feature type="repeat" description="Pumilio" evidence="7">
    <location>
        <begin position="470"/>
        <end position="505"/>
    </location>
</feature>
<keyword evidence="4" id="KW-0694">RNA-binding</keyword>
<evidence type="ECO:0000259" key="9">
    <source>
        <dbReference type="PROSITE" id="PS50303"/>
    </source>
</evidence>
<dbReference type="PROSITE" id="PS50302">
    <property type="entry name" value="PUM"/>
    <property type="match status" value="8"/>
</dbReference>
<dbReference type="InterPro" id="IPR033133">
    <property type="entry name" value="PUM-HD"/>
</dbReference>
<evidence type="ECO:0000256" key="8">
    <source>
        <dbReference type="SAM" id="MobiDB-lite"/>
    </source>
</evidence>
<dbReference type="FunFam" id="1.25.10.10:FF:000004">
    <property type="entry name" value="Pumilio homolog 1 isoform 2"/>
    <property type="match status" value="1"/>
</dbReference>
<name>A0A075AVU1_ROZAC</name>
<dbReference type="InterPro" id="IPR033712">
    <property type="entry name" value="Pumilio_RNA-bd"/>
</dbReference>
<dbReference type="InterPro" id="IPR011989">
    <property type="entry name" value="ARM-like"/>
</dbReference>
<gene>
    <name evidence="10" type="ORF">O9G_004566</name>
</gene>
<dbReference type="Gene3D" id="1.25.10.10">
    <property type="entry name" value="Leucine-rich Repeat Variant"/>
    <property type="match status" value="1"/>
</dbReference>
<feature type="region of interest" description="Disordered" evidence="8">
    <location>
        <begin position="210"/>
        <end position="241"/>
    </location>
</feature>
<feature type="repeat" description="Pumilio" evidence="7">
    <location>
        <begin position="362"/>
        <end position="397"/>
    </location>
</feature>
<evidence type="ECO:0000256" key="2">
    <source>
        <dbReference type="ARBA" id="ARBA00022490"/>
    </source>
</evidence>
<feature type="region of interest" description="Disordered" evidence="8">
    <location>
        <begin position="1"/>
        <end position="32"/>
    </location>
</feature>